<dbReference type="RefSeq" id="WP_059031233.1">
    <property type="nucleotide sequence ID" value="NZ_DF976995.1"/>
</dbReference>
<keyword evidence="2" id="KW-1185">Reference proteome</keyword>
<dbReference type="EMBL" id="DF976995">
    <property type="protein sequence ID" value="GAQ24137.1"/>
    <property type="molecule type" value="Genomic_DNA"/>
</dbReference>
<organism evidence="1">
    <name type="scientific">Tepidanaerobacter syntrophicus</name>
    <dbReference type="NCBI Taxonomy" id="224999"/>
    <lineage>
        <taxon>Bacteria</taxon>
        <taxon>Bacillati</taxon>
        <taxon>Bacillota</taxon>
        <taxon>Clostridia</taxon>
        <taxon>Thermosediminibacterales</taxon>
        <taxon>Tepidanaerobacteraceae</taxon>
        <taxon>Tepidanaerobacter</taxon>
    </lineage>
</organism>
<dbReference type="OrthoDB" id="10019764at2"/>
<accession>A0A0U9HBL1</accession>
<evidence type="ECO:0000313" key="1">
    <source>
        <dbReference type="EMBL" id="GAQ24137.1"/>
    </source>
</evidence>
<protein>
    <submittedName>
        <fullName evidence="1">Uncharacterized protein</fullName>
    </submittedName>
</protein>
<sequence length="230" mass="26310">MIKPIIFEGDDSSYGWDKLTISFAFENKPKLLALINKELMKYGLAGRIEALEVYQELLLYLASTKDFDATRGRGNLESYVVVCLKNIVKRAVSSYYKYVSQLVYDTVCDDEELSAIDLMPDDGKMPDYIDIEDEVRSAECLRYKYGVDIPLLVYLRFLCDDDETYRGLVELLLGIKYVSEFRALEKKVRQDEVFIAFISALSSLDKQDALKALKKIVYGAESIERALQGH</sequence>
<gene>
    <name evidence="1" type="ORF">TSYNT_1122</name>
</gene>
<dbReference type="Proteomes" id="UP000062160">
    <property type="component" value="Unassembled WGS sequence"/>
</dbReference>
<proteinExistence type="predicted"/>
<dbReference type="AlphaFoldDB" id="A0A0U9HBL1"/>
<reference evidence="1" key="1">
    <citation type="journal article" date="2016" name="Genome Announc.">
        <title>Draft Genome Sequence of the Syntrophic Lactate-Degrading Bacterium Tepidanaerobacter syntrophicus JLT.</title>
        <authorList>
            <person name="Matsuura N."/>
            <person name="Ohashi A."/>
            <person name="Tourlousse D.M."/>
            <person name="Sekiguchi Y."/>
        </authorList>
    </citation>
    <scope>NUCLEOTIDE SEQUENCE [LARGE SCALE GENOMIC DNA]</scope>
    <source>
        <strain evidence="1">JL</strain>
    </source>
</reference>
<name>A0A0U9HBL1_9FIRM</name>
<evidence type="ECO:0000313" key="2">
    <source>
        <dbReference type="Proteomes" id="UP000062160"/>
    </source>
</evidence>